<dbReference type="Proteomes" id="UP000267469">
    <property type="component" value="Unassembled WGS sequence"/>
</dbReference>
<dbReference type="InterPro" id="IPR036397">
    <property type="entry name" value="RNaseH_sf"/>
</dbReference>
<dbReference type="InterPro" id="IPR036388">
    <property type="entry name" value="WH-like_DNA-bd_sf"/>
</dbReference>
<dbReference type="RefSeq" id="WP_123218442.1">
    <property type="nucleotide sequence ID" value="NZ_RJTM01000218.1"/>
</dbReference>
<protein>
    <submittedName>
        <fullName evidence="4">IS21 family transposase</fullName>
    </submittedName>
</protein>
<dbReference type="InterPro" id="IPR012337">
    <property type="entry name" value="RNaseH-like_sf"/>
</dbReference>
<keyword evidence="5" id="KW-1185">Reference proteome</keyword>
<evidence type="ECO:0000313" key="5">
    <source>
        <dbReference type="Proteomes" id="UP000267469"/>
    </source>
</evidence>
<reference evidence="4 5" key="1">
    <citation type="submission" date="2018-10" db="EMBL/GenBank/DDBJ databases">
        <title>Sinomicrobium pectinilyticum sp. nov., a pectinase-producing bacterium isolated from alkaline and saline soil, and emended description of the genus Sinomicrobium.</title>
        <authorList>
            <person name="Cheng B."/>
            <person name="Li C."/>
            <person name="Lai Q."/>
            <person name="Du M."/>
            <person name="Shao Z."/>
            <person name="Xu P."/>
            <person name="Yang C."/>
        </authorList>
    </citation>
    <scope>NUCLEOTIDE SEQUENCE [LARGE SCALE GENOMIC DNA]</scope>
    <source>
        <strain evidence="4 5">5DNS001</strain>
    </source>
</reference>
<dbReference type="PROSITE" id="PS50994">
    <property type="entry name" value="INTEGRASE"/>
    <property type="match status" value="1"/>
</dbReference>
<dbReference type="InterPro" id="IPR001584">
    <property type="entry name" value="Integrase_cat-core"/>
</dbReference>
<sequence length="507" mass="58850">MSQVKQILRMHLQGQGVKTIARHLSISKNTVKSYLQKVQAGSTAIDGLLALEDPELEALLLAGNPAYKDTRYEHLKERLAYYNQELKKTGVTRLVLWEEYAQGTSNPYSYTQFCYHLQQYRRSGKPSMVLEHHPGDKLFIDFAGKKLSYIDRGTGEEIFVQVFVACLPYSDYCFAMAVPSQRVEDFIHALNCCLQDLGGVPQTLVPDNLKAAVIKANRYEPGIHQALEDFANHYGTTITPARPGKPQDKALVENQVKLIYSRVYAKLRHQQFFDLTSLNRAIQEKVKAHNQTRMQGKDYCRQEKFLAEEKHTLQALPDTLFELKYYRELKVAKNNHIYLGQDKHYYSVPYTYIGQQVKVIYTRNLVKIYHQGTLVATHPRSYKKGSYTSQKEHLCSHHRYYKERSPTYYLQRAYRHSEALYQYIKALFAQDKYPEQLYRMCEGILSLSRKIPKETFIRACDLAREHQQFSYGFLKRVLENNMTASLEPPPQPPLPEHHNIRGADAFK</sequence>
<evidence type="ECO:0000256" key="1">
    <source>
        <dbReference type="ARBA" id="ARBA00009277"/>
    </source>
</evidence>
<dbReference type="Gene3D" id="3.30.420.10">
    <property type="entry name" value="Ribonuclease H-like superfamily/Ribonuclease H"/>
    <property type="match status" value="1"/>
</dbReference>
<organism evidence="4 5">
    <name type="scientific">Sinomicrobium pectinilyticum</name>
    <dbReference type="NCBI Taxonomy" id="1084421"/>
    <lineage>
        <taxon>Bacteria</taxon>
        <taxon>Pseudomonadati</taxon>
        <taxon>Bacteroidota</taxon>
        <taxon>Flavobacteriia</taxon>
        <taxon>Flavobacteriales</taxon>
        <taxon>Flavobacteriaceae</taxon>
        <taxon>Sinomicrobium</taxon>
    </lineage>
</organism>
<dbReference type="InterPro" id="IPR000792">
    <property type="entry name" value="Tscrpt_reg_LuxR_C"/>
</dbReference>
<dbReference type="EMBL" id="RJTM01000218">
    <property type="protein sequence ID" value="RNL67465.1"/>
    <property type="molecule type" value="Genomic_DNA"/>
</dbReference>
<comment type="similarity">
    <text evidence="1">Belongs to the transposase IS21/IS408/IS1162 family.</text>
</comment>
<dbReference type="GO" id="GO:0015074">
    <property type="term" value="P:DNA integration"/>
    <property type="evidence" value="ECO:0007669"/>
    <property type="project" value="InterPro"/>
</dbReference>
<dbReference type="SUPFAM" id="SSF46894">
    <property type="entry name" value="C-terminal effector domain of the bipartite response regulators"/>
    <property type="match status" value="1"/>
</dbReference>
<evidence type="ECO:0000313" key="4">
    <source>
        <dbReference type="EMBL" id="RNL67465.1"/>
    </source>
</evidence>
<dbReference type="InterPro" id="IPR016032">
    <property type="entry name" value="Sig_transdc_resp-reg_C-effctor"/>
</dbReference>
<dbReference type="Gene3D" id="1.10.10.10">
    <property type="entry name" value="Winged helix-like DNA-binding domain superfamily/Winged helix DNA-binding domain"/>
    <property type="match status" value="1"/>
</dbReference>
<dbReference type="Pfam" id="PF00665">
    <property type="entry name" value="rve"/>
    <property type="match status" value="1"/>
</dbReference>
<dbReference type="GO" id="GO:0003677">
    <property type="term" value="F:DNA binding"/>
    <property type="evidence" value="ECO:0007669"/>
    <property type="project" value="InterPro"/>
</dbReference>
<dbReference type="Pfam" id="PF22483">
    <property type="entry name" value="Mu-transpos_C_2"/>
    <property type="match status" value="1"/>
</dbReference>
<evidence type="ECO:0000259" key="3">
    <source>
        <dbReference type="PROSITE" id="PS50994"/>
    </source>
</evidence>
<proteinExistence type="inferred from homology"/>
<dbReference type="NCBIfam" id="NF033546">
    <property type="entry name" value="transpos_IS21"/>
    <property type="match status" value="1"/>
</dbReference>
<name>A0A3N0CVH5_SINP1</name>
<accession>A0A3N0CVH5</accession>
<dbReference type="InterPro" id="IPR054353">
    <property type="entry name" value="IstA-like_C"/>
</dbReference>
<dbReference type="PANTHER" id="PTHR35004">
    <property type="entry name" value="TRANSPOSASE RV3428C-RELATED"/>
    <property type="match status" value="1"/>
</dbReference>
<dbReference type="SUPFAM" id="SSF53098">
    <property type="entry name" value="Ribonuclease H-like"/>
    <property type="match status" value="1"/>
</dbReference>
<comment type="caution">
    <text evidence="4">The sequence shown here is derived from an EMBL/GenBank/DDBJ whole genome shotgun (WGS) entry which is preliminary data.</text>
</comment>
<dbReference type="GO" id="GO:0006355">
    <property type="term" value="P:regulation of DNA-templated transcription"/>
    <property type="evidence" value="ECO:0007669"/>
    <property type="project" value="InterPro"/>
</dbReference>
<dbReference type="PANTHER" id="PTHR35004:SF8">
    <property type="entry name" value="TRANSPOSASE RV3428C-RELATED"/>
    <property type="match status" value="1"/>
</dbReference>
<feature type="domain" description="Integrase catalytic" evidence="3">
    <location>
        <begin position="130"/>
        <end position="309"/>
    </location>
</feature>
<feature type="region of interest" description="Disordered" evidence="2">
    <location>
        <begin position="484"/>
        <end position="507"/>
    </location>
</feature>
<dbReference type="AlphaFoldDB" id="A0A3N0CVH5"/>
<feature type="compositionally biased region" description="Basic and acidic residues" evidence="2">
    <location>
        <begin position="495"/>
        <end position="507"/>
    </location>
</feature>
<dbReference type="OrthoDB" id="3193769at2"/>
<evidence type="ECO:0000256" key="2">
    <source>
        <dbReference type="SAM" id="MobiDB-lite"/>
    </source>
</evidence>
<dbReference type="Pfam" id="PF00196">
    <property type="entry name" value="GerE"/>
    <property type="match status" value="1"/>
</dbReference>
<gene>
    <name evidence="4" type="ORF">ED312_23450</name>
</gene>